<keyword evidence="2" id="KW-1185">Reference proteome</keyword>
<evidence type="ECO:0000313" key="2">
    <source>
        <dbReference type="Proteomes" id="UP001597221"/>
    </source>
</evidence>
<name>A0ABW4HTI4_9BACI</name>
<proteinExistence type="predicted"/>
<sequence length="200" mass="22518">MTIGTLFLAACNLNSDSAEESSAYTVLNGELLKESVDELLITAIENETDITLDDYKINITEVNNIENISITTFLLENNESQKKNKYGFLTANRTDKDKYEFHDFVINEITDEQPFSVFHYSGGTPTEVERTLRISVGYIHHEDISKILVNYDNNYTSAIMLGKEQETFTEINVGGSDEITSIVALSSEGNIIYEDTFAMH</sequence>
<dbReference type="Proteomes" id="UP001597221">
    <property type="component" value="Unassembled WGS sequence"/>
</dbReference>
<dbReference type="RefSeq" id="WP_379597797.1">
    <property type="nucleotide sequence ID" value="NZ_JBHUDE010000096.1"/>
</dbReference>
<accession>A0ABW4HTI4</accession>
<reference evidence="2" key="1">
    <citation type="journal article" date="2019" name="Int. J. Syst. Evol. Microbiol.">
        <title>The Global Catalogue of Microorganisms (GCM) 10K type strain sequencing project: providing services to taxonomists for standard genome sequencing and annotation.</title>
        <authorList>
            <consortium name="The Broad Institute Genomics Platform"/>
            <consortium name="The Broad Institute Genome Sequencing Center for Infectious Disease"/>
            <person name="Wu L."/>
            <person name="Ma J."/>
        </authorList>
    </citation>
    <scope>NUCLEOTIDE SEQUENCE [LARGE SCALE GENOMIC DNA]</scope>
    <source>
        <strain evidence="2">CGMCC 1.12376</strain>
    </source>
</reference>
<comment type="caution">
    <text evidence="1">The sequence shown here is derived from an EMBL/GenBank/DDBJ whole genome shotgun (WGS) entry which is preliminary data.</text>
</comment>
<dbReference type="EMBL" id="JBHUDE010000096">
    <property type="protein sequence ID" value="MFD1608460.1"/>
    <property type="molecule type" value="Genomic_DNA"/>
</dbReference>
<organism evidence="1 2">
    <name type="scientific">Oceanobacillus luteolus</name>
    <dbReference type="NCBI Taxonomy" id="1274358"/>
    <lineage>
        <taxon>Bacteria</taxon>
        <taxon>Bacillati</taxon>
        <taxon>Bacillota</taxon>
        <taxon>Bacilli</taxon>
        <taxon>Bacillales</taxon>
        <taxon>Bacillaceae</taxon>
        <taxon>Oceanobacillus</taxon>
    </lineage>
</organism>
<evidence type="ECO:0000313" key="1">
    <source>
        <dbReference type="EMBL" id="MFD1608460.1"/>
    </source>
</evidence>
<gene>
    <name evidence="1" type="ORF">ACFSBH_12480</name>
</gene>
<protein>
    <submittedName>
        <fullName evidence="1">Uncharacterized protein</fullName>
    </submittedName>
</protein>